<dbReference type="EMBL" id="CADCSZ010000182">
    <property type="protein sequence ID" value="CAA9264895.1"/>
    <property type="molecule type" value="Genomic_DNA"/>
</dbReference>
<dbReference type="InterPro" id="IPR050638">
    <property type="entry name" value="AA-Vitamin_Transporters"/>
</dbReference>
<organism evidence="8">
    <name type="scientific">uncultured Acidimicrobiales bacterium</name>
    <dbReference type="NCBI Taxonomy" id="310071"/>
    <lineage>
        <taxon>Bacteria</taxon>
        <taxon>Bacillati</taxon>
        <taxon>Actinomycetota</taxon>
        <taxon>Acidimicrobiia</taxon>
        <taxon>Acidimicrobiales</taxon>
        <taxon>environmental samples</taxon>
    </lineage>
</organism>
<keyword evidence="5 6" id="KW-0472">Membrane</keyword>
<reference evidence="8" key="1">
    <citation type="submission" date="2020-02" db="EMBL/GenBank/DDBJ databases">
        <authorList>
            <person name="Meier V. D."/>
        </authorList>
    </citation>
    <scope>NUCLEOTIDE SEQUENCE</scope>
    <source>
        <strain evidence="8">AVDCRST_MAG76</strain>
    </source>
</reference>
<gene>
    <name evidence="8" type="ORF">AVDCRST_MAG76-3054</name>
</gene>
<feature type="transmembrane region" description="Helical" evidence="6">
    <location>
        <begin position="45"/>
        <end position="66"/>
    </location>
</feature>
<feature type="transmembrane region" description="Helical" evidence="6">
    <location>
        <begin position="246"/>
        <end position="269"/>
    </location>
</feature>
<feature type="transmembrane region" description="Helical" evidence="6">
    <location>
        <begin position="187"/>
        <end position="207"/>
    </location>
</feature>
<feature type="transmembrane region" description="Helical" evidence="6">
    <location>
        <begin position="157"/>
        <end position="175"/>
    </location>
</feature>
<feature type="transmembrane region" description="Helical" evidence="6">
    <location>
        <begin position="78"/>
        <end position="96"/>
    </location>
</feature>
<evidence type="ECO:0000256" key="6">
    <source>
        <dbReference type="SAM" id="Phobius"/>
    </source>
</evidence>
<dbReference type="GO" id="GO:0016020">
    <property type="term" value="C:membrane"/>
    <property type="evidence" value="ECO:0007669"/>
    <property type="project" value="UniProtKB-SubCell"/>
</dbReference>
<evidence type="ECO:0000256" key="5">
    <source>
        <dbReference type="ARBA" id="ARBA00023136"/>
    </source>
</evidence>
<feature type="domain" description="EamA" evidence="7">
    <location>
        <begin position="157"/>
        <end position="290"/>
    </location>
</feature>
<dbReference type="InterPro" id="IPR000620">
    <property type="entry name" value="EamA_dom"/>
</dbReference>
<protein>
    <submittedName>
        <fullName evidence="8">Permease of the drug/metabolite transporter (DMT) superfamily</fullName>
    </submittedName>
</protein>
<comment type="similarity">
    <text evidence="2">Belongs to the EamA transporter family.</text>
</comment>
<sequence>MARPEHGRWVGICLIVTSALGFASIGPLGKVAYRGGFSVVELQLLRFLAAAPVLGVAAAATGRSTAGPRLGGSTRLRLLALGFVGYGVQATLYFTALTRISASLTSLLLYLYPALVAGAAVAVGRHRLDRATLVGLVLIFAGTALVLGLPTGRSDPIGVGLGVGSALWYTAYLLVGERLAGGTDPLVVAAHVTVGATLWFALGLLALRPDLGNGRGSAVAAGLAMAMVGTAVPIAALFAGMARVGVTWASIGSALEPVAAVALAVVFLGEDLGPGTVLGGTAVVLGAVVLPLLAGRSSAP</sequence>
<dbReference type="SUPFAM" id="SSF103481">
    <property type="entry name" value="Multidrug resistance efflux transporter EmrE"/>
    <property type="match status" value="2"/>
</dbReference>
<evidence type="ECO:0000256" key="2">
    <source>
        <dbReference type="ARBA" id="ARBA00007362"/>
    </source>
</evidence>
<feature type="domain" description="EamA" evidence="7">
    <location>
        <begin position="10"/>
        <end position="147"/>
    </location>
</feature>
<dbReference type="Pfam" id="PF00892">
    <property type="entry name" value="EamA"/>
    <property type="match status" value="2"/>
</dbReference>
<keyword evidence="4 6" id="KW-1133">Transmembrane helix</keyword>
<proteinExistence type="inferred from homology"/>
<name>A0A6J4IZM3_9ACTN</name>
<feature type="transmembrane region" description="Helical" evidence="6">
    <location>
        <begin position="275"/>
        <end position="294"/>
    </location>
</feature>
<evidence type="ECO:0000259" key="7">
    <source>
        <dbReference type="Pfam" id="PF00892"/>
    </source>
</evidence>
<dbReference type="Gene3D" id="1.10.3730.20">
    <property type="match status" value="1"/>
</dbReference>
<feature type="transmembrane region" description="Helical" evidence="6">
    <location>
        <begin position="7"/>
        <end position="25"/>
    </location>
</feature>
<dbReference type="InterPro" id="IPR037185">
    <property type="entry name" value="EmrE-like"/>
</dbReference>
<evidence type="ECO:0000313" key="8">
    <source>
        <dbReference type="EMBL" id="CAA9264895.1"/>
    </source>
</evidence>
<accession>A0A6J4IZM3</accession>
<feature type="transmembrane region" description="Helical" evidence="6">
    <location>
        <begin position="102"/>
        <end position="124"/>
    </location>
</feature>
<comment type="subcellular location">
    <subcellularLocation>
        <location evidence="1">Membrane</location>
        <topology evidence="1">Multi-pass membrane protein</topology>
    </subcellularLocation>
</comment>
<dbReference type="AlphaFoldDB" id="A0A6J4IZM3"/>
<evidence type="ECO:0000256" key="3">
    <source>
        <dbReference type="ARBA" id="ARBA00022692"/>
    </source>
</evidence>
<feature type="transmembrane region" description="Helical" evidence="6">
    <location>
        <begin position="131"/>
        <end position="151"/>
    </location>
</feature>
<keyword evidence="3 6" id="KW-0812">Transmembrane</keyword>
<evidence type="ECO:0000256" key="1">
    <source>
        <dbReference type="ARBA" id="ARBA00004141"/>
    </source>
</evidence>
<feature type="transmembrane region" description="Helical" evidence="6">
    <location>
        <begin position="219"/>
        <end position="239"/>
    </location>
</feature>
<dbReference type="PANTHER" id="PTHR32322:SF2">
    <property type="entry name" value="EAMA DOMAIN-CONTAINING PROTEIN"/>
    <property type="match status" value="1"/>
</dbReference>
<evidence type="ECO:0000256" key="4">
    <source>
        <dbReference type="ARBA" id="ARBA00022989"/>
    </source>
</evidence>
<dbReference type="PANTHER" id="PTHR32322">
    <property type="entry name" value="INNER MEMBRANE TRANSPORTER"/>
    <property type="match status" value="1"/>
</dbReference>